<feature type="signal peptide" evidence="1">
    <location>
        <begin position="1"/>
        <end position="21"/>
    </location>
</feature>
<keyword evidence="1" id="KW-0732">Signal</keyword>
<dbReference type="STRING" id="643674.PAEH1_01630"/>
<evidence type="ECO:0000313" key="3">
    <source>
        <dbReference type="Proteomes" id="UP000189369"/>
    </source>
</evidence>
<organism evidence="2 3">
    <name type="scientific">Paenalcaligenes hominis</name>
    <dbReference type="NCBI Taxonomy" id="643674"/>
    <lineage>
        <taxon>Bacteria</taxon>
        <taxon>Pseudomonadati</taxon>
        <taxon>Pseudomonadota</taxon>
        <taxon>Betaproteobacteria</taxon>
        <taxon>Burkholderiales</taxon>
        <taxon>Alcaligenaceae</taxon>
        <taxon>Paenalcaligenes</taxon>
    </lineage>
</organism>
<evidence type="ECO:0000256" key="1">
    <source>
        <dbReference type="SAM" id="SignalP"/>
    </source>
</evidence>
<dbReference type="KEGG" id="phn:PAEH1_01630"/>
<evidence type="ECO:0008006" key="4">
    <source>
        <dbReference type="Google" id="ProtNLM"/>
    </source>
</evidence>
<proteinExistence type="predicted"/>
<dbReference type="EMBL" id="CP019697">
    <property type="protein sequence ID" value="AQS50577.1"/>
    <property type="molecule type" value="Genomic_DNA"/>
</dbReference>
<dbReference type="AlphaFoldDB" id="A0A1U9JXR6"/>
<feature type="chain" id="PRO_5010725551" description="Carboxypeptidase regulatory-like domain-containing protein" evidence="1">
    <location>
        <begin position="22"/>
        <end position="141"/>
    </location>
</feature>
<name>A0A1U9JXR6_9BURK</name>
<accession>A0A1U9JXR6</accession>
<gene>
    <name evidence="2" type="ORF">PAEH1_01630</name>
</gene>
<reference evidence="2 3" key="1">
    <citation type="submission" date="2017-01" db="EMBL/GenBank/DDBJ databases">
        <title>Complete Genome Sequence of Paenalcaligenes hominis, Isolated from a paraplegic Patient with neurogenic bladder.</title>
        <authorList>
            <person name="Mukhopadhyay R."/>
            <person name="Joaquin J."/>
            <person name="Hogue R."/>
            <person name="Kilaru A."/>
            <person name="Jospin G."/>
            <person name="Mars K."/>
            <person name="Eisen J.A."/>
            <person name="Chaturvedi V."/>
        </authorList>
    </citation>
    <scope>NUCLEOTIDE SEQUENCE [LARGE SCALE GENOMIC DNA]</scope>
    <source>
        <strain evidence="2 3">15S00501</strain>
    </source>
</reference>
<sequence length="141" mass="15519">MVMRLWSSLLLAVCCVLPAQAQELPAVKFYQSTAYICGGIGSDEANAFKTAQSQFPLSLHFGQQLGQRTAFIADIQVVIRDEQDQVAVNINSEGPFCLLDIDPGTYQVYATYEGQTLHQTVAVQQLGHAVRFVWPETPSNP</sequence>
<protein>
    <recommendedName>
        <fullName evidence="4">Carboxypeptidase regulatory-like domain-containing protein</fullName>
    </recommendedName>
</protein>
<evidence type="ECO:0000313" key="2">
    <source>
        <dbReference type="EMBL" id="AQS50577.1"/>
    </source>
</evidence>
<dbReference type="Proteomes" id="UP000189369">
    <property type="component" value="Chromosome"/>
</dbReference>